<dbReference type="InterPro" id="IPR027417">
    <property type="entry name" value="P-loop_NTPase"/>
</dbReference>
<evidence type="ECO:0000256" key="4">
    <source>
        <dbReference type="ARBA" id="ARBA00003889"/>
    </source>
</evidence>
<dbReference type="PANTHER" id="PTHR34848:SF1">
    <property type="entry name" value="BIFUNCTIONAL ADENOSYLCOBALAMIN BIOSYNTHESIS PROTEIN COBU"/>
    <property type="match status" value="1"/>
</dbReference>
<keyword evidence="10" id="KW-0169">Cobalamin biosynthesis</keyword>
<organism evidence="18">
    <name type="scientific">marine sediment metagenome</name>
    <dbReference type="NCBI Taxonomy" id="412755"/>
    <lineage>
        <taxon>unclassified sequences</taxon>
        <taxon>metagenomes</taxon>
        <taxon>ecological metagenomes</taxon>
    </lineage>
</organism>
<keyword evidence="15" id="KW-0342">GTP-binding</keyword>
<comment type="catalytic activity">
    <reaction evidence="3">
        <text>adenosylcob(III)inamide + GTP = adenosylcob(III)inamide phosphate + GDP + H(+)</text>
        <dbReference type="Rhea" id="RHEA:15765"/>
        <dbReference type="ChEBI" id="CHEBI:2480"/>
        <dbReference type="ChEBI" id="CHEBI:15378"/>
        <dbReference type="ChEBI" id="CHEBI:37565"/>
        <dbReference type="ChEBI" id="CHEBI:58189"/>
        <dbReference type="ChEBI" id="CHEBI:58502"/>
        <dbReference type="EC" id="2.7.1.156"/>
    </reaction>
</comment>
<dbReference type="InterPro" id="IPR003203">
    <property type="entry name" value="CobU/CobP"/>
</dbReference>
<evidence type="ECO:0000256" key="12">
    <source>
        <dbReference type="ARBA" id="ARBA00022741"/>
    </source>
</evidence>
<evidence type="ECO:0000256" key="17">
    <source>
        <dbReference type="ARBA" id="ARBA00030571"/>
    </source>
</evidence>
<reference evidence="18" key="1">
    <citation type="journal article" date="2014" name="Front. Microbiol.">
        <title>High frequency of phylogenetically diverse reductive dehalogenase-homologous genes in deep subseafloor sedimentary metagenomes.</title>
        <authorList>
            <person name="Kawai M."/>
            <person name="Futagami T."/>
            <person name="Toyoda A."/>
            <person name="Takaki Y."/>
            <person name="Nishi S."/>
            <person name="Hori S."/>
            <person name="Arai W."/>
            <person name="Tsubouchi T."/>
            <person name="Morono Y."/>
            <person name="Uchiyama I."/>
            <person name="Ito T."/>
            <person name="Fujiyama A."/>
            <person name="Inagaki F."/>
            <person name="Takami H."/>
        </authorList>
    </citation>
    <scope>NUCLEOTIDE SEQUENCE</scope>
    <source>
        <strain evidence="18">Expedition CK06-06</strain>
    </source>
</reference>
<protein>
    <recommendedName>
        <fullName evidence="16">Adenosylcobinamide kinase</fullName>
        <ecNumber evidence="8">2.7.1.156</ecNumber>
        <ecNumber evidence="9">2.7.7.62</ecNumber>
    </recommendedName>
    <alternativeName>
        <fullName evidence="17">Adenosylcobinamide-phosphate guanylyltransferase</fullName>
    </alternativeName>
</protein>
<dbReference type="Gene3D" id="3.40.50.300">
    <property type="entry name" value="P-loop containing nucleotide triphosphate hydrolases"/>
    <property type="match status" value="1"/>
</dbReference>
<dbReference type="EC" id="2.7.7.62" evidence="9"/>
<comment type="catalytic activity">
    <reaction evidence="2">
        <text>adenosylcob(III)inamide phosphate + GTP + H(+) = adenosylcob(III)inamide-GDP + diphosphate</text>
        <dbReference type="Rhea" id="RHEA:22712"/>
        <dbReference type="ChEBI" id="CHEBI:15378"/>
        <dbReference type="ChEBI" id="CHEBI:33019"/>
        <dbReference type="ChEBI" id="CHEBI:37565"/>
        <dbReference type="ChEBI" id="CHEBI:58502"/>
        <dbReference type="ChEBI" id="CHEBI:60487"/>
        <dbReference type="EC" id="2.7.7.62"/>
    </reaction>
</comment>
<evidence type="ECO:0000256" key="2">
    <source>
        <dbReference type="ARBA" id="ARBA00000711"/>
    </source>
</evidence>
<evidence type="ECO:0000256" key="7">
    <source>
        <dbReference type="ARBA" id="ARBA00007490"/>
    </source>
</evidence>
<dbReference type="AlphaFoldDB" id="X1MSM0"/>
<comment type="similarity">
    <text evidence="7">Belongs to the CobU/CobP family.</text>
</comment>
<comment type="caution">
    <text evidence="18">The sequence shown here is derived from an EMBL/GenBank/DDBJ whole genome shotgun (WGS) entry which is preliminary data.</text>
</comment>
<dbReference type="EC" id="2.7.1.156" evidence="8"/>
<feature type="non-terminal residue" evidence="18">
    <location>
        <position position="1"/>
    </location>
</feature>
<dbReference type="GO" id="GO:0005525">
    <property type="term" value="F:GTP binding"/>
    <property type="evidence" value="ECO:0007669"/>
    <property type="project" value="UniProtKB-KW"/>
</dbReference>
<dbReference type="Pfam" id="PF02283">
    <property type="entry name" value="CobU"/>
    <property type="match status" value="1"/>
</dbReference>
<evidence type="ECO:0000256" key="5">
    <source>
        <dbReference type="ARBA" id="ARBA00004692"/>
    </source>
</evidence>
<comment type="pathway">
    <text evidence="6">Cofactor biosynthesis; adenosylcobalamin biosynthesis; adenosylcobalamin from cob(II)yrinate a,c-diamide: step 5/7.</text>
</comment>
<evidence type="ECO:0000256" key="8">
    <source>
        <dbReference type="ARBA" id="ARBA00012016"/>
    </source>
</evidence>
<name>X1MSM0_9ZZZZ</name>
<evidence type="ECO:0000256" key="15">
    <source>
        <dbReference type="ARBA" id="ARBA00023134"/>
    </source>
</evidence>
<evidence type="ECO:0000256" key="14">
    <source>
        <dbReference type="ARBA" id="ARBA00022840"/>
    </source>
</evidence>
<evidence type="ECO:0000313" key="18">
    <source>
        <dbReference type="EMBL" id="GAI34303.1"/>
    </source>
</evidence>
<keyword evidence="12" id="KW-0547">Nucleotide-binding</keyword>
<evidence type="ECO:0000256" key="3">
    <source>
        <dbReference type="ARBA" id="ARBA00001522"/>
    </source>
</evidence>
<evidence type="ECO:0000256" key="11">
    <source>
        <dbReference type="ARBA" id="ARBA00022679"/>
    </source>
</evidence>
<dbReference type="GO" id="GO:0043752">
    <property type="term" value="F:adenosylcobinamide kinase activity"/>
    <property type="evidence" value="ECO:0007669"/>
    <property type="project" value="UniProtKB-EC"/>
</dbReference>
<comment type="pathway">
    <text evidence="5">Cofactor biosynthesis; adenosylcobalamin biosynthesis; adenosylcobalamin from cob(II)yrinate a,c-diamide: step 6/7.</text>
</comment>
<dbReference type="GO" id="GO:0005524">
    <property type="term" value="F:ATP binding"/>
    <property type="evidence" value="ECO:0007669"/>
    <property type="project" value="UniProtKB-KW"/>
</dbReference>
<dbReference type="EMBL" id="BARV01031127">
    <property type="protein sequence ID" value="GAI34303.1"/>
    <property type="molecule type" value="Genomic_DNA"/>
</dbReference>
<proteinExistence type="inferred from homology"/>
<evidence type="ECO:0000256" key="9">
    <source>
        <dbReference type="ARBA" id="ARBA00012523"/>
    </source>
</evidence>
<comment type="function">
    <text evidence="4">Catalyzes ATP-dependent phosphorylation of adenosylcobinamide and addition of GMP to adenosylcobinamide phosphate.</text>
</comment>
<evidence type="ECO:0000256" key="16">
    <source>
        <dbReference type="ARBA" id="ARBA00029570"/>
    </source>
</evidence>
<accession>X1MSM0</accession>
<keyword evidence="14" id="KW-0067">ATP-binding</keyword>
<dbReference type="PANTHER" id="PTHR34848">
    <property type="match status" value="1"/>
</dbReference>
<evidence type="ECO:0000256" key="1">
    <source>
        <dbReference type="ARBA" id="ARBA00000312"/>
    </source>
</evidence>
<comment type="catalytic activity">
    <reaction evidence="1">
        <text>adenosylcob(III)inamide + ATP = adenosylcob(III)inamide phosphate + ADP + H(+)</text>
        <dbReference type="Rhea" id="RHEA:15769"/>
        <dbReference type="ChEBI" id="CHEBI:2480"/>
        <dbReference type="ChEBI" id="CHEBI:15378"/>
        <dbReference type="ChEBI" id="CHEBI:30616"/>
        <dbReference type="ChEBI" id="CHEBI:58502"/>
        <dbReference type="ChEBI" id="CHEBI:456216"/>
        <dbReference type="EC" id="2.7.1.156"/>
    </reaction>
</comment>
<keyword evidence="13" id="KW-0418">Kinase</keyword>
<dbReference type="GO" id="GO:0008820">
    <property type="term" value="F:cobinamide phosphate guanylyltransferase activity"/>
    <property type="evidence" value="ECO:0007669"/>
    <property type="project" value="UniProtKB-EC"/>
</dbReference>
<evidence type="ECO:0000256" key="13">
    <source>
        <dbReference type="ARBA" id="ARBA00022777"/>
    </source>
</evidence>
<dbReference type="SUPFAM" id="SSF52540">
    <property type="entry name" value="P-loop containing nucleoside triphosphate hydrolases"/>
    <property type="match status" value="1"/>
</dbReference>
<gene>
    <name evidence="18" type="ORF">S06H3_49309</name>
</gene>
<sequence length="68" mass="7446">ECINQVDASFIIVTNEVGLGLVPANEVSRLYRDFLGRANQILAQQADEIYLMVAGLPIPIKPAKDFSV</sequence>
<dbReference type="GO" id="GO:0009236">
    <property type="term" value="P:cobalamin biosynthetic process"/>
    <property type="evidence" value="ECO:0007669"/>
    <property type="project" value="UniProtKB-KW"/>
</dbReference>
<evidence type="ECO:0000256" key="10">
    <source>
        <dbReference type="ARBA" id="ARBA00022573"/>
    </source>
</evidence>
<keyword evidence="11" id="KW-0808">Transferase</keyword>
<evidence type="ECO:0000256" key="6">
    <source>
        <dbReference type="ARBA" id="ARBA00005159"/>
    </source>
</evidence>